<evidence type="ECO:0000313" key="3">
    <source>
        <dbReference type="EMBL" id="KAG2240656.1"/>
    </source>
</evidence>
<dbReference type="FunFam" id="1.25.40.10:FF:000344">
    <property type="entry name" value="Pentatricopeptide repeat-containing protein"/>
    <property type="match status" value="1"/>
</dbReference>
<dbReference type="Proteomes" id="UP000886595">
    <property type="component" value="Unassembled WGS sequence"/>
</dbReference>
<evidence type="ECO:0000313" key="4">
    <source>
        <dbReference type="Proteomes" id="UP000886595"/>
    </source>
</evidence>
<organism evidence="3 4">
    <name type="scientific">Brassica carinata</name>
    <name type="common">Ethiopian mustard</name>
    <name type="synonym">Abyssinian cabbage</name>
    <dbReference type="NCBI Taxonomy" id="52824"/>
    <lineage>
        <taxon>Eukaryota</taxon>
        <taxon>Viridiplantae</taxon>
        <taxon>Streptophyta</taxon>
        <taxon>Embryophyta</taxon>
        <taxon>Tracheophyta</taxon>
        <taxon>Spermatophyta</taxon>
        <taxon>Magnoliopsida</taxon>
        <taxon>eudicotyledons</taxon>
        <taxon>Gunneridae</taxon>
        <taxon>Pentapetalae</taxon>
        <taxon>rosids</taxon>
        <taxon>malvids</taxon>
        <taxon>Brassicales</taxon>
        <taxon>Brassicaceae</taxon>
        <taxon>Brassiceae</taxon>
        <taxon>Brassica</taxon>
    </lineage>
</organism>
<gene>
    <name evidence="3" type="ORF">Bca52824_097144</name>
</gene>
<name>A0A8X7NWH9_BRACI</name>
<proteinExistence type="predicted"/>
<dbReference type="InterPro" id="IPR002885">
    <property type="entry name" value="PPR_rpt"/>
</dbReference>
<comment type="caution">
    <text evidence="3">The sequence shown here is derived from an EMBL/GenBank/DDBJ whole genome shotgun (WGS) entry which is preliminary data.</text>
</comment>
<dbReference type="InterPro" id="IPR046960">
    <property type="entry name" value="PPR_At4g14850-like_plant"/>
</dbReference>
<keyword evidence="1" id="KW-0677">Repeat</keyword>
<feature type="repeat" description="PPR" evidence="2">
    <location>
        <begin position="76"/>
        <end position="110"/>
    </location>
</feature>
<dbReference type="AlphaFoldDB" id="A0A8X7NWH9"/>
<dbReference type="Gene3D" id="1.25.40.10">
    <property type="entry name" value="Tetratricopeptide repeat domain"/>
    <property type="match status" value="1"/>
</dbReference>
<keyword evidence="4" id="KW-1185">Reference proteome</keyword>
<reference evidence="3 4" key="1">
    <citation type="submission" date="2020-02" db="EMBL/GenBank/DDBJ databases">
        <authorList>
            <person name="Ma Q."/>
            <person name="Huang Y."/>
            <person name="Song X."/>
            <person name="Pei D."/>
        </authorList>
    </citation>
    <scope>NUCLEOTIDE SEQUENCE [LARGE SCALE GENOMIC DNA]</scope>
    <source>
        <strain evidence="3">Sxm20200214</strain>
        <tissue evidence="3">Leaf</tissue>
    </source>
</reference>
<dbReference type="PROSITE" id="PS51375">
    <property type="entry name" value="PPR"/>
    <property type="match status" value="1"/>
</dbReference>
<dbReference type="NCBIfam" id="TIGR00756">
    <property type="entry name" value="PPR"/>
    <property type="match status" value="2"/>
</dbReference>
<dbReference type="Pfam" id="PF13041">
    <property type="entry name" value="PPR_2"/>
    <property type="match status" value="1"/>
</dbReference>
<evidence type="ECO:0000256" key="1">
    <source>
        <dbReference type="ARBA" id="ARBA00022737"/>
    </source>
</evidence>
<dbReference type="OrthoDB" id="727945at2759"/>
<evidence type="ECO:0000256" key="2">
    <source>
        <dbReference type="PROSITE-ProRule" id="PRU00708"/>
    </source>
</evidence>
<dbReference type="GO" id="GO:0003723">
    <property type="term" value="F:RNA binding"/>
    <property type="evidence" value="ECO:0007669"/>
    <property type="project" value="InterPro"/>
</dbReference>
<dbReference type="InterPro" id="IPR011990">
    <property type="entry name" value="TPR-like_helical_dom_sf"/>
</dbReference>
<dbReference type="GO" id="GO:0009451">
    <property type="term" value="P:RNA modification"/>
    <property type="evidence" value="ECO:0007669"/>
    <property type="project" value="InterPro"/>
</dbReference>
<evidence type="ECO:0008006" key="5">
    <source>
        <dbReference type="Google" id="ProtNLM"/>
    </source>
</evidence>
<accession>A0A8X7NWH9</accession>
<sequence>MLLSSSSRPDVYTFSFALKACEKLRSVPKCREIHGSVIRSGFHTDHIVSTGLVRCYSAVGNIDIACKVFDEMPARDLISWNAMISCLSHAGLHHKALSMHKRMEKEGVGIDAYTLVALLSSCAHVSALNMGVMLQEGL</sequence>
<dbReference type="PANTHER" id="PTHR47926">
    <property type="entry name" value="PENTATRICOPEPTIDE REPEAT-CONTAINING PROTEIN"/>
    <property type="match status" value="1"/>
</dbReference>
<protein>
    <recommendedName>
        <fullName evidence="5">Pentatricopeptide repeat-containing protein</fullName>
    </recommendedName>
</protein>
<dbReference type="Pfam" id="PF01535">
    <property type="entry name" value="PPR"/>
    <property type="match status" value="1"/>
</dbReference>
<dbReference type="EMBL" id="JAAMPC010001570">
    <property type="protein sequence ID" value="KAG2240656.1"/>
    <property type="molecule type" value="Genomic_DNA"/>
</dbReference>